<organism evidence="1 2">
    <name type="scientific">Blepharisma stoltei</name>
    <dbReference type="NCBI Taxonomy" id="1481888"/>
    <lineage>
        <taxon>Eukaryota</taxon>
        <taxon>Sar</taxon>
        <taxon>Alveolata</taxon>
        <taxon>Ciliophora</taxon>
        <taxon>Postciliodesmatophora</taxon>
        <taxon>Heterotrichea</taxon>
        <taxon>Heterotrichida</taxon>
        <taxon>Blepharismidae</taxon>
        <taxon>Blepharisma</taxon>
    </lineage>
</organism>
<evidence type="ECO:0000313" key="2">
    <source>
        <dbReference type="Proteomes" id="UP001162131"/>
    </source>
</evidence>
<dbReference type="AlphaFoldDB" id="A0AAU9JM03"/>
<keyword evidence="2" id="KW-1185">Reference proteome</keyword>
<dbReference type="Proteomes" id="UP001162131">
    <property type="component" value="Unassembled WGS sequence"/>
</dbReference>
<proteinExistence type="predicted"/>
<reference evidence="1" key="1">
    <citation type="submission" date="2021-09" db="EMBL/GenBank/DDBJ databases">
        <authorList>
            <consortium name="AG Swart"/>
            <person name="Singh M."/>
            <person name="Singh A."/>
            <person name="Seah K."/>
            <person name="Emmerich C."/>
        </authorList>
    </citation>
    <scope>NUCLEOTIDE SEQUENCE</scope>
    <source>
        <strain evidence="1">ATCC30299</strain>
    </source>
</reference>
<protein>
    <submittedName>
        <fullName evidence="1">Uncharacterized protein</fullName>
    </submittedName>
</protein>
<name>A0AAU9JM03_9CILI</name>
<sequence>MGELRPYSRLHTLLIPVAEGMSTILKGKEKWYNFSQRLKVPVIPYLMNIDHNALSAQTLQEIGLIVNANRNNINQMWGLSLAARGLFGWLATTYDWSITIRDRFPQFSNFKEVDKLVEKDFLEYSSLCTVVNSIQNKEKELDLLENYELPRINKLLGL</sequence>
<accession>A0AAU9JM03</accession>
<evidence type="ECO:0000313" key="1">
    <source>
        <dbReference type="EMBL" id="CAG9322785.1"/>
    </source>
</evidence>
<gene>
    <name evidence="1" type="ORF">BSTOLATCC_MIC31901</name>
</gene>
<comment type="caution">
    <text evidence="1">The sequence shown here is derived from an EMBL/GenBank/DDBJ whole genome shotgun (WGS) entry which is preliminary data.</text>
</comment>
<dbReference type="EMBL" id="CAJZBQ010000032">
    <property type="protein sequence ID" value="CAG9322785.1"/>
    <property type="molecule type" value="Genomic_DNA"/>
</dbReference>